<dbReference type="InterPro" id="IPR001279">
    <property type="entry name" value="Metallo-B-lactamas"/>
</dbReference>
<dbReference type="SUPFAM" id="SSF56281">
    <property type="entry name" value="Metallo-hydrolase/oxidoreductase"/>
    <property type="match status" value="1"/>
</dbReference>
<dbReference type="CDD" id="cd07726">
    <property type="entry name" value="ST1585-like_MBL-fold"/>
    <property type="match status" value="1"/>
</dbReference>
<dbReference type="PANTHER" id="PTHR42951">
    <property type="entry name" value="METALLO-BETA-LACTAMASE DOMAIN-CONTAINING"/>
    <property type="match status" value="1"/>
</dbReference>
<dbReference type="GO" id="GO:0017001">
    <property type="term" value="P:antibiotic catabolic process"/>
    <property type="evidence" value="ECO:0007669"/>
    <property type="project" value="UniProtKB-ARBA"/>
</dbReference>
<dbReference type="SMART" id="SM00849">
    <property type="entry name" value="Lactamase_B"/>
    <property type="match status" value="1"/>
</dbReference>
<dbReference type="Pfam" id="PF00753">
    <property type="entry name" value="Lactamase_B"/>
    <property type="match status" value="1"/>
</dbReference>
<dbReference type="KEGG" id="ppd:Ppro_2520"/>
<evidence type="ECO:0000256" key="1">
    <source>
        <dbReference type="ARBA" id="ARBA00005250"/>
    </source>
</evidence>
<feature type="domain" description="Metallo-beta-lactamase" evidence="2">
    <location>
        <begin position="22"/>
        <end position="212"/>
    </location>
</feature>
<dbReference type="OrthoDB" id="5443440at2"/>
<accession>A1AS04</accession>
<protein>
    <submittedName>
        <fullName evidence="3">Beta-lactamase domain protein</fullName>
    </submittedName>
</protein>
<dbReference type="HOGENOM" id="CLU_061385_0_0_7"/>
<evidence type="ECO:0000313" key="4">
    <source>
        <dbReference type="Proteomes" id="UP000006732"/>
    </source>
</evidence>
<dbReference type="InterPro" id="IPR036866">
    <property type="entry name" value="RibonucZ/Hydroxyglut_hydro"/>
</dbReference>
<dbReference type="EMBL" id="CP000482">
    <property type="protein sequence ID" value="ABL00125.1"/>
    <property type="molecule type" value="Genomic_DNA"/>
</dbReference>
<keyword evidence="4" id="KW-1185">Reference proteome</keyword>
<organism evidence="3 4">
    <name type="scientific">Pelobacter propionicus (strain DSM 2379 / NBRC 103807 / OttBd1)</name>
    <dbReference type="NCBI Taxonomy" id="338966"/>
    <lineage>
        <taxon>Bacteria</taxon>
        <taxon>Pseudomonadati</taxon>
        <taxon>Thermodesulfobacteriota</taxon>
        <taxon>Desulfuromonadia</taxon>
        <taxon>Desulfuromonadales</taxon>
        <taxon>Desulfuromonadaceae</taxon>
        <taxon>Pelobacter</taxon>
    </lineage>
</organism>
<dbReference type="PANTHER" id="PTHR42951:SF4">
    <property type="entry name" value="ACYL-COENZYME A THIOESTERASE MBLAC2"/>
    <property type="match status" value="1"/>
</dbReference>
<gene>
    <name evidence="3" type="ordered locus">Ppro_2520</name>
</gene>
<dbReference type="STRING" id="338966.Ppro_2520"/>
<dbReference type="Gene3D" id="3.60.15.10">
    <property type="entry name" value="Ribonuclease Z/Hydroxyacylglutathione hydrolase-like"/>
    <property type="match status" value="1"/>
</dbReference>
<comment type="similarity">
    <text evidence="1">Belongs to the metallo-beta-lactamase superfamily. Class-B beta-lactamase family.</text>
</comment>
<name>A1AS04_PELPD</name>
<dbReference type="InterPro" id="IPR037482">
    <property type="entry name" value="ST1585_MBL-fold"/>
</dbReference>
<dbReference type="AlphaFoldDB" id="A1AS04"/>
<evidence type="ECO:0000259" key="2">
    <source>
        <dbReference type="SMART" id="SM00849"/>
    </source>
</evidence>
<dbReference type="Proteomes" id="UP000006732">
    <property type="component" value="Chromosome"/>
</dbReference>
<dbReference type="RefSeq" id="WP_011736379.1">
    <property type="nucleotide sequence ID" value="NC_008609.1"/>
</dbReference>
<proteinExistence type="inferred from homology"/>
<evidence type="ECO:0000313" key="3">
    <source>
        <dbReference type="EMBL" id="ABL00125.1"/>
    </source>
</evidence>
<sequence length="306" mass="34688">MNLDNLACIDLDQPSLEGFRKFINSWIYQGDGFTLLVDPGPLSTIPRLCEELRARGVKRLDYVLLTHIHIDHAGGTGALMKEFPEAIALCHQDGIRHMVAPEKLWQGSRKVLGAVAEAYGEIVAVPEERIRFEERLDGIGLRTFLTPGHAQHHCSYQLDDFLFVGEVAGVRCEVDQGIYLRPATPPRFILDVALDSIDRMAALAPRQMAFAHYGMVENGLEHLQIARRQLVLWVRGVAETLAVEPSRREDALFTWLLERDDQFRNIRNLPKDIQARERTFFGNSMRGMVEFVESLTEEERRALVAG</sequence>
<dbReference type="eggNOG" id="COG0491">
    <property type="taxonomic scope" value="Bacteria"/>
</dbReference>
<reference evidence="3 4" key="1">
    <citation type="submission" date="2006-10" db="EMBL/GenBank/DDBJ databases">
        <title>Complete sequence of chromosome of Pelobacter propionicus DSM 2379.</title>
        <authorList>
            <consortium name="US DOE Joint Genome Institute"/>
            <person name="Copeland A."/>
            <person name="Lucas S."/>
            <person name="Lapidus A."/>
            <person name="Barry K."/>
            <person name="Detter J.C."/>
            <person name="Glavina del Rio T."/>
            <person name="Hammon N."/>
            <person name="Israni S."/>
            <person name="Dalin E."/>
            <person name="Tice H."/>
            <person name="Pitluck S."/>
            <person name="Saunders E."/>
            <person name="Brettin T."/>
            <person name="Bruce D."/>
            <person name="Han C."/>
            <person name="Tapia R."/>
            <person name="Schmutz J."/>
            <person name="Larimer F."/>
            <person name="Land M."/>
            <person name="Hauser L."/>
            <person name="Kyrpides N."/>
            <person name="Kim E."/>
            <person name="Lovley D."/>
            <person name="Richardson P."/>
        </authorList>
    </citation>
    <scope>NUCLEOTIDE SEQUENCE [LARGE SCALE GENOMIC DNA]</scope>
    <source>
        <strain evidence="4">DSM 2379 / NBRC 103807 / OttBd1</strain>
    </source>
</reference>
<dbReference type="InterPro" id="IPR050855">
    <property type="entry name" value="NDM-1-like"/>
</dbReference>